<proteinExistence type="predicted"/>
<dbReference type="EMBL" id="KV784355">
    <property type="protein sequence ID" value="OEU20213.1"/>
    <property type="molecule type" value="Genomic_DNA"/>
</dbReference>
<sequence>MYKVLVRWYNLSLICIGWIPGPDYGALGICSSHWKVVNGVMQPRTWENGPFGGICDLVHTQRDELSQSKHMGLTIYTKGNINLASYGQDHADVGAKGKYLFWGLNDPFGGLAHPDTFLNSLEP</sequence>
<keyword evidence="2" id="KW-1185">Reference proteome</keyword>
<accession>A0A1E7FQY1</accession>
<dbReference type="InParanoid" id="A0A1E7FQY1"/>
<dbReference type="Proteomes" id="UP000095751">
    <property type="component" value="Unassembled WGS sequence"/>
</dbReference>
<organism evidence="1 2">
    <name type="scientific">Fragilariopsis cylindrus CCMP1102</name>
    <dbReference type="NCBI Taxonomy" id="635003"/>
    <lineage>
        <taxon>Eukaryota</taxon>
        <taxon>Sar</taxon>
        <taxon>Stramenopiles</taxon>
        <taxon>Ochrophyta</taxon>
        <taxon>Bacillariophyta</taxon>
        <taxon>Bacillariophyceae</taxon>
        <taxon>Bacillariophycidae</taxon>
        <taxon>Bacillariales</taxon>
        <taxon>Bacillariaceae</taxon>
        <taxon>Fragilariopsis</taxon>
    </lineage>
</organism>
<gene>
    <name evidence="1" type="ORF">FRACYDRAFT_236285</name>
</gene>
<name>A0A1E7FQY1_9STRA</name>
<evidence type="ECO:0000313" key="1">
    <source>
        <dbReference type="EMBL" id="OEU20213.1"/>
    </source>
</evidence>
<protein>
    <submittedName>
        <fullName evidence="1">Uncharacterized protein</fullName>
    </submittedName>
</protein>
<reference evidence="1 2" key="1">
    <citation type="submission" date="2016-09" db="EMBL/GenBank/DDBJ databases">
        <title>Extensive genetic diversity and differential bi-allelic expression allows diatom success in the polar Southern Ocean.</title>
        <authorList>
            <consortium name="DOE Joint Genome Institute"/>
            <person name="Mock T."/>
            <person name="Otillar R.P."/>
            <person name="Strauss J."/>
            <person name="Dupont C."/>
            <person name="Frickenhaus S."/>
            <person name="Maumus F."/>
            <person name="Mcmullan M."/>
            <person name="Sanges R."/>
            <person name="Schmutz J."/>
            <person name="Toseland A."/>
            <person name="Valas R."/>
            <person name="Veluchamy A."/>
            <person name="Ward B.J."/>
            <person name="Allen A."/>
            <person name="Barry K."/>
            <person name="Falciatore A."/>
            <person name="Ferrante M."/>
            <person name="Fortunato A.E."/>
            <person name="Gloeckner G."/>
            <person name="Gruber A."/>
            <person name="Hipkin R."/>
            <person name="Janech M."/>
            <person name="Kroth P."/>
            <person name="Leese F."/>
            <person name="Lindquist E."/>
            <person name="Lyon B.R."/>
            <person name="Martin J."/>
            <person name="Mayer C."/>
            <person name="Parker M."/>
            <person name="Quesneville H."/>
            <person name="Raymond J."/>
            <person name="Uhlig C."/>
            <person name="Valentin K.U."/>
            <person name="Worden A.Z."/>
            <person name="Armbrust E.V."/>
            <person name="Bowler C."/>
            <person name="Green B."/>
            <person name="Moulton V."/>
            <person name="Van Oosterhout C."/>
            <person name="Grigoriev I."/>
        </authorList>
    </citation>
    <scope>NUCLEOTIDE SEQUENCE [LARGE SCALE GENOMIC DNA]</scope>
    <source>
        <strain evidence="1 2">CCMP1102</strain>
    </source>
</reference>
<dbReference type="KEGG" id="fcy:FRACYDRAFT_236285"/>
<evidence type="ECO:0000313" key="2">
    <source>
        <dbReference type="Proteomes" id="UP000095751"/>
    </source>
</evidence>
<dbReference type="AlphaFoldDB" id="A0A1E7FQY1"/>